<dbReference type="SUPFAM" id="SSF56349">
    <property type="entry name" value="DNA breaking-rejoining enzymes"/>
    <property type="match status" value="1"/>
</dbReference>
<protein>
    <submittedName>
        <fullName evidence="3">Bacteriophage integrase</fullName>
    </submittedName>
</protein>
<dbReference type="Pfam" id="PF00589">
    <property type="entry name" value="Phage_integrase"/>
    <property type="match status" value="1"/>
</dbReference>
<proteinExistence type="predicted"/>
<feature type="domain" description="Tyr recombinase" evidence="2">
    <location>
        <begin position="1"/>
        <end position="112"/>
    </location>
</feature>
<dbReference type="GO" id="GO:0006310">
    <property type="term" value="P:DNA recombination"/>
    <property type="evidence" value="ECO:0007669"/>
    <property type="project" value="UniProtKB-KW"/>
</dbReference>
<dbReference type="GO" id="GO:0015074">
    <property type="term" value="P:DNA integration"/>
    <property type="evidence" value="ECO:0007669"/>
    <property type="project" value="InterPro"/>
</dbReference>
<evidence type="ECO:0000313" key="3">
    <source>
        <dbReference type="EMBL" id="ETA73851.1"/>
    </source>
</evidence>
<reference evidence="3 4" key="1">
    <citation type="journal article" date="2014" name="Genome Announc.">
        <title>The Genome of the Predominant Equine Lactobacillus Species, Lactobacillus equi, Is Reflective of Its Lifestyle Adaptations to an Herbivorous Host.</title>
        <authorList>
            <person name="O'Donnell M.M."/>
            <person name="Harris H.M."/>
            <person name="O'Toole P.W."/>
            <person name="Ross R.P."/>
        </authorList>
    </citation>
    <scope>NUCLEOTIDE SEQUENCE [LARGE SCALE GENOMIC DNA]</scope>
    <source>
        <strain evidence="3 4">DPC 6820</strain>
    </source>
</reference>
<dbReference type="InterPro" id="IPR002104">
    <property type="entry name" value="Integrase_catalytic"/>
</dbReference>
<dbReference type="EMBL" id="AWWH01000147">
    <property type="protein sequence ID" value="ETA73851.1"/>
    <property type="molecule type" value="Genomic_DNA"/>
</dbReference>
<dbReference type="PATRIC" id="fig|1392007.3.peg.1346"/>
<dbReference type="GO" id="GO:0003677">
    <property type="term" value="F:DNA binding"/>
    <property type="evidence" value="ECO:0007669"/>
    <property type="project" value="InterPro"/>
</dbReference>
<dbReference type="InterPro" id="IPR011010">
    <property type="entry name" value="DNA_brk_join_enz"/>
</dbReference>
<dbReference type="AlphaFoldDB" id="V7HXW8"/>
<organism evidence="3 4">
    <name type="scientific">Ligilactobacillus equi DPC 6820</name>
    <dbReference type="NCBI Taxonomy" id="1392007"/>
    <lineage>
        <taxon>Bacteria</taxon>
        <taxon>Bacillati</taxon>
        <taxon>Bacillota</taxon>
        <taxon>Bacilli</taxon>
        <taxon>Lactobacillales</taxon>
        <taxon>Lactobacillaceae</taxon>
        <taxon>Ligilactobacillus</taxon>
    </lineage>
</organism>
<comment type="caution">
    <text evidence="3">The sequence shown here is derived from an EMBL/GenBank/DDBJ whole genome shotgun (WGS) entry which is preliminary data.</text>
</comment>
<name>V7HXW8_9LACO</name>
<evidence type="ECO:0000256" key="1">
    <source>
        <dbReference type="ARBA" id="ARBA00023172"/>
    </source>
</evidence>
<accession>V7HXW8</accession>
<dbReference type="InterPro" id="IPR013762">
    <property type="entry name" value="Integrase-like_cat_sf"/>
</dbReference>
<sequence length="120" mass="13663">MQTLSKWRLYQNKILAAIGHPTMTLDQLVFSNPETNSLYAVSAPAKWLSVLLKNFNMKKITPHGFRHTHATLLFETGVDVKEVQARFGHANSQTTLDIYTHITESRQHETADKFSAFMSN</sequence>
<keyword evidence="4" id="KW-1185">Reference proteome</keyword>
<dbReference type="Proteomes" id="UP000018559">
    <property type="component" value="Unassembled WGS sequence"/>
</dbReference>
<keyword evidence="1" id="KW-0233">DNA recombination</keyword>
<dbReference type="Gene3D" id="1.10.443.10">
    <property type="entry name" value="Intergrase catalytic core"/>
    <property type="match status" value="1"/>
</dbReference>
<evidence type="ECO:0000313" key="4">
    <source>
        <dbReference type="Proteomes" id="UP000018559"/>
    </source>
</evidence>
<evidence type="ECO:0000259" key="2">
    <source>
        <dbReference type="PROSITE" id="PS51898"/>
    </source>
</evidence>
<gene>
    <name evidence="3" type="ORF">LEQ_2068</name>
</gene>
<dbReference type="PROSITE" id="PS51898">
    <property type="entry name" value="TYR_RECOMBINASE"/>
    <property type="match status" value="1"/>
</dbReference>